<dbReference type="Gene3D" id="1.10.150.240">
    <property type="entry name" value="Putative phosphatase, domain 2"/>
    <property type="match status" value="1"/>
</dbReference>
<dbReference type="InterPro" id="IPR023198">
    <property type="entry name" value="PGP-like_dom2"/>
</dbReference>
<evidence type="ECO:0000313" key="3">
    <source>
        <dbReference type="Proteomes" id="UP001156940"/>
    </source>
</evidence>
<sequence>MKTTDTHGIALVGFDGDDTLWRSEDYFDEAQCEFEAIVGAYVDLGDARARERLYAIEKGNLALFGYGVKGMALSMIEAAVDITGSRIGADALHRIVELAKRMLQHPVELLPGIREAVEEIAAAHPVVLITKGDLFHQEAKVRRSGLADLFGRIEIVSEKDPATYARVLGEFDLAPGRFVMIGNSLRSDVAPVLQLGGWAVHMPYHLTWEHEREVRLGDDLERMREVGAPAELPAAVRDIANASAGAGAPLANARA</sequence>
<name>A0ABT6JA58_9GAMM</name>
<dbReference type="InterPro" id="IPR051540">
    <property type="entry name" value="S-2-haloacid_dehalogenase"/>
</dbReference>
<gene>
    <name evidence="2" type="ORF">QFW77_08760</name>
</gene>
<dbReference type="GO" id="GO:0016787">
    <property type="term" value="F:hydrolase activity"/>
    <property type="evidence" value="ECO:0007669"/>
    <property type="project" value="UniProtKB-KW"/>
</dbReference>
<evidence type="ECO:0000256" key="1">
    <source>
        <dbReference type="ARBA" id="ARBA00022801"/>
    </source>
</evidence>
<dbReference type="RefSeq" id="WP_280574144.1">
    <property type="nucleotide sequence ID" value="NZ_JARXRM010000028.1"/>
</dbReference>
<dbReference type="Gene3D" id="3.40.50.1000">
    <property type="entry name" value="HAD superfamily/HAD-like"/>
    <property type="match status" value="1"/>
</dbReference>
<dbReference type="PANTHER" id="PTHR43316">
    <property type="entry name" value="HYDROLASE, HALOACID DELAHOGENASE-RELATED"/>
    <property type="match status" value="1"/>
</dbReference>
<comment type="caution">
    <text evidence="2">The sequence shown here is derived from an EMBL/GenBank/DDBJ whole genome shotgun (WGS) entry which is preliminary data.</text>
</comment>
<dbReference type="PANTHER" id="PTHR43316:SF8">
    <property type="entry name" value="HAD FAMILY HYDROLASE"/>
    <property type="match status" value="1"/>
</dbReference>
<dbReference type="Proteomes" id="UP001156940">
    <property type="component" value="Unassembled WGS sequence"/>
</dbReference>
<reference evidence="2 3" key="1">
    <citation type="submission" date="2023-04" db="EMBL/GenBank/DDBJ databases">
        <title>Luteimonas endophyticus RD2P54.</title>
        <authorList>
            <person name="Sun J.-Q."/>
        </authorList>
    </citation>
    <scope>NUCLEOTIDE SEQUENCE [LARGE SCALE GENOMIC DNA]</scope>
    <source>
        <strain evidence="2 3">RD2P54</strain>
    </source>
</reference>
<dbReference type="SFLD" id="SFLDS00003">
    <property type="entry name" value="Haloacid_Dehalogenase"/>
    <property type="match status" value="1"/>
</dbReference>
<dbReference type="Pfam" id="PF00702">
    <property type="entry name" value="Hydrolase"/>
    <property type="match status" value="1"/>
</dbReference>
<accession>A0ABT6JA58</accession>
<evidence type="ECO:0000313" key="2">
    <source>
        <dbReference type="EMBL" id="MDH5823078.1"/>
    </source>
</evidence>
<dbReference type="SUPFAM" id="SSF56784">
    <property type="entry name" value="HAD-like"/>
    <property type="match status" value="1"/>
</dbReference>
<keyword evidence="3" id="KW-1185">Reference proteome</keyword>
<dbReference type="InterPro" id="IPR023214">
    <property type="entry name" value="HAD_sf"/>
</dbReference>
<dbReference type="EMBL" id="JARXRM010000028">
    <property type="protein sequence ID" value="MDH5823078.1"/>
    <property type="molecule type" value="Genomic_DNA"/>
</dbReference>
<dbReference type="InterPro" id="IPR036412">
    <property type="entry name" value="HAD-like_sf"/>
</dbReference>
<organism evidence="2 3">
    <name type="scientific">Luteimonas endophytica</name>
    <dbReference type="NCBI Taxonomy" id="3042023"/>
    <lineage>
        <taxon>Bacteria</taxon>
        <taxon>Pseudomonadati</taxon>
        <taxon>Pseudomonadota</taxon>
        <taxon>Gammaproteobacteria</taxon>
        <taxon>Lysobacterales</taxon>
        <taxon>Lysobacteraceae</taxon>
        <taxon>Luteimonas</taxon>
    </lineage>
</organism>
<protein>
    <submittedName>
        <fullName evidence="2">HAD family hydrolase</fullName>
    </submittedName>
</protein>
<proteinExistence type="predicted"/>
<dbReference type="SFLD" id="SFLDG01129">
    <property type="entry name" value="C1.5:_HAD__Beta-PGM__Phosphata"/>
    <property type="match status" value="1"/>
</dbReference>
<dbReference type="CDD" id="cd07515">
    <property type="entry name" value="HAD-like"/>
    <property type="match status" value="1"/>
</dbReference>
<keyword evidence="1 2" id="KW-0378">Hydrolase</keyword>